<feature type="transmembrane region" description="Helical" evidence="8">
    <location>
        <begin position="139"/>
        <end position="161"/>
    </location>
</feature>
<evidence type="ECO:0000256" key="8">
    <source>
        <dbReference type="RuleBase" id="RU365088"/>
    </source>
</evidence>
<keyword evidence="7 8" id="KW-0472">Membrane</keyword>
<keyword evidence="8" id="KW-0997">Cell inner membrane</keyword>
<feature type="transmembrane region" description="Helical" evidence="8">
    <location>
        <begin position="52"/>
        <end position="70"/>
    </location>
</feature>
<evidence type="ECO:0000256" key="1">
    <source>
        <dbReference type="ARBA" id="ARBA00004651"/>
    </source>
</evidence>
<evidence type="ECO:0000256" key="6">
    <source>
        <dbReference type="ARBA" id="ARBA00022989"/>
    </source>
</evidence>
<dbReference type="InterPro" id="IPR036259">
    <property type="entry name" value="MFS_trans_sf"/>
</dbReference>
<dbReference type="PANTHER" id="PTHR23502:SF132">
    <property type="entry name" value="POLYAMINE TRANSPORTER 2-RELATED"/>
    <property type="match status" value="1"/>
</dbReference>
<feature type="domain" description="Major facilitator superfamily (MFS) profile" evidence="9">
    <location>
        <begin position="14"/>
        <end position="396"/>
    </location>
</feature>
<dbReference type="InterPro" id="IPR020846">
    <property type="entry name" value="MFS_dom"/>
</dbReference>
<keyword evidence="5 8" id="KW-0812">Transmembrane</keyword>
<dbReference type="SUPFAM" id="SSF103473">
    <property type="entry name" value="MFS general substrate transporter"/>
    <property type="match status" value="1"/>
</dbReference>
<sequence length="418" mass="45050">MSDHFTRVLSRPEFIALMAALMALNALAIDVMLPALPYMGEALNVANENERQFVISAYMIGMGVAQLAFGPLTDRFGRRAPLLAGIGLYIIAVITAAFAPSFTMLLVLRFVQGLGAASVRVITTAVVRDRYSGREMAEVMSLVFMVFMAIPVLAPSIGQILLLTGPWQAIFIFMGSLALAFWLWTFFRLPETLPLDRRRPLSLKGVVEGFRIVFTNRVAISYGLAGTFLFGALFGFISSSQQIYVDIYGLGVYFPVAFAAMAGLMAVSSFTNSRVVRRLGMRRLSHGAMLTFTGVSGIWLAFALSGFLPLWLFFGLLCIIMFSFGWSASNMNSLSMEPLGAVAGTAASVFGFIQTVGGALIGGYIGQLFNGTTIPAAAGYFSMGAIALVFILIAEKGRLFGVGEQYAGPKGEPVMEAH</sequence>
<dbReference type="EMBL" id="CP080590">
    <property type="protein sequence ID" value="QYO75234.1"/>
    <property type="molecule type" value="Genomic_DNA"/>
</dbReference>
<dbReference type="NCBIfam" id="TIGR00710">
    <property type="entry name" value="efflux_Bcr_CflA"/>
    <property type="match status" value="1"/>
</dbReference>
<evidence type="ECO:0000256" key="5">
    <source>
        <dbReference type="ARBA" id="ARBA00022692"/>
    </source>
</evidence>
<reference evidence="10 11" key="1">
    <citation type="submission" date="2021-08" db="EMBL/GenBank/DDBJ databases">
        <title>Devosia salina sp. nov., isolated from the South China Sea sediment.</title>
        <authorList>
            <person name="Zhou Z."/>
        </authorList>
    </citation>
    <scope>NUCLEOTIDE SEQUENCE [LARGE SCALE GENOMIC DNA]</scope>
    <source>
        <strain evidence="10 11">SCS-3</strain>
    </source>
</reference>
<feature type="transmembrane region" description="Helical" evidence="8">
    <location>
        <begin position="219"/>
        <end position="238"/>
    </location>
</feature>
<dbReference type="PROSITE" id="PS50850">
    <property type="entry name" value="MFS"/>
    <property type="match status" value="1"/>
</dbReference>
<evidence type="ECO:0000256" key="4">
    <source>
        <dbReference type="ARBA" id="ARBA00022475"/>
    </source>
</evidence>
<feature type="transmembrane region" description="Helical" evidence="8">
    <location>
        <begin position="308"/>
        <end position="327"/>
    </location>
</feature>
<feature type="transmembrane region" description="Helical" evidence="8">
    <location>
        <begin position="167"/>
        <end position="189"/>
    </location>
</feature>
<gene>
    <name evidence="10" type="ORF">K1X15_11265</name>
</gene>
<keyword evidence="6 8" id="KW-1133">Transmembrane helix</keyword>
<dbReference type="PANTHER" id="PTHR23502">
    <property type="entry name" value="MAJOR FACILITATOR SUPERFAMILY"/>
    <property type="match status" value="1"/>
</dbReference>
<dbReference type="PRINTS" id="PR01036">
    <property type="entry name" value="TCRTETB"/>
</dbReference>
<evidence type="ECO:0000256" key="7">
    <source>
        <dbReference type="ARBA" id="ARBA00023136"/>
    </source>
</evidence>
<feature type="transmembrane region" description="Helical" evidence="8">
    <location>
        <begin position="106"/>
        <end position="127"/>
    </location>
</feature>
<name>A0ABX8WCF1_9HYPH</name>
<keyword evidence="11" id="KW-1185">Reference proteome</keyword>
<evidence type="ECO:0000256" key="3">
    <source>
        <dbReference type="ARBA" id="ARBA00022448"/>
    </source>
</evidence>
<keyword evidence="4" id="KW-1003">Cell membrane</keyword>
<dbReference type="InterPro" id="IPR011701">
    <property type="entry name" value="MFS"/>
</dbReference>
<dbReference type="Pfam" id="PF07690">
    <property type="entry name" value="MFS_1"/>
    <property type="match status" value="1"/>
</dbReference>
<keyword evidence="3 8" id="KW-0813">Transport</keyword>
<organism evidence="10 11">
    <name type="scientific">Devosia salina</name>
    <dbReference type="NCBI Taxonomy" id="2860336"/>
    <lineage>
        <taxon>Bacteria</taxon>
        <taxon>Pseudomonadati</taxon>
        <taxon>Pseudomonadota</taxon>
        <taxon>Alphaproteobacteria</taxon>
        <taxon>Hyphomicrobiales</taxon>
        <taxon>Devosiaceae</taxon>
        <taxon>Devosia</taxon>
    </lineage>
</organism>
<evidence type="ECO:0000256" key="2">
    <source>
        <dbReference type="ARBA" id="ARBA00006236"/>
    </source>
</evidence>
<dbReference type="RefSeq" id="WP_220303698.1">
    <property type="nucleotide sequence ID" value="NZ_CP080590.1"/>
</dbReference>
<evidence type="ECO:0000313" key="10">
    <source>
        <dbReference type="EMBL" id="QYO75234.1"/>
    </source>
</evidence>
<feature type="transmembrane region" description="Helical" evidence="8">
    <location>
        <begin position="250"/>
        <end position="272"/>
    </location>
</feature>
<feature type="transmembrane region" description="Helical" evidence="8">
    <location>
        <begin position="377"/>
        <end position="394"/>
    </location>
</feature>
<comment type="subcellular location">
    <subcellularLocation>
        <location evidence="8">Cell inner membrane</location>
        <topology evidence="8">Multi-pass membrane protein</topology>
    </subcellularLocation>
    <subcellularLocation>
        <location evidence="1">Cell membrane</location>
        <topology evidence="1">Multi-pass membrane protein</topology>
    </subcellularLocation>
</comment>
<evidence type="ECO:0000313" key="11">
    <source>
        <dbReference type="Proteomes" id="UP000825799"/>
    </source>
</evidence>
<feature type="transmembrane region" description="Helical" evidence="8">
    <location>
        <begin position="82"/>
        <end position="100"/>
    </location>
</feature>
<comment type="caution">
    <text evidence="8">Lacks conserved residue(s) required for the propagation of feature annotation.</text>
</comment>
<comment type="similarity">
    <text evidence="2 8">Belongs to the major facilitator superfamily. Bcr/CmlA family.</text>
</comment>
<dbReference type="Gene3D" id="1.20.1720.10">
    <property type="entry name" value="Multidrug resistance protein D"/>
    <property type="match status" value="1"/>
</dbReference>
<dbReference type="CDD" id="cd17320">
    <property type="entry name" value="MFS_MdfA_MDR_like"/>
    <property type="match status" value="1"/>
</dbReference>
<proteinExistence type="inferred from homology"/>
<accession>A0ABX8WCF1</accession>
<feature type="transmembrane region" description="Helical" evidence="8">
    <location>
        <begin position="284"/>
        <end position="302"/>
    </location>
</feature>
<protein>
    <recommendedName>
        <fullName evidence="8">Bcr/CflA family efflux transporter</fullName>
    </recommendedName>
</protein>
<dbReference type="Proteomes" id="UP000825799">
    <property type="component" value="Chromosome"/>
</dbReference>
<evidence type="ECO:0000259" key="9">
    <source>
        <dbReference type="PROSITE" id="PS50850"/>
    </source>
</evidence>
<feature type="transmembrane region" description="Helical" evidence="8">
    <location>
        <begin position="339"/>
        <end position="365"/>
    </location>
</feature>
<dbReference type="InterPro" id="IPR004812">
    <property type="entry name" value="Efflux_drug-R_Bcr/CmlA"/>
</dbReference>